<dbReference type="PRINTS" id="PR00080">
    <property type="entry name" value="SDRFAMILY"/>
</dbReference>
<feature type="domain" description="Ketoreductase" evidence="3">
    <location>
        <begin position="11"/>
        <end position="191"/>
    </location>
</feature>
<dbReference type="InterPro" id="IPR036291">
    <property type="entry name" value="NAD(P)-bd_dom_sf"/>
</dbReference>
<dbReference type="InterPro" id="IPR002347">
    <property type="entry name" value="SDR_fam"/>
</dbReference>
<evidence type="ECO:0000313" key="5">
    <source>
        <dbReference type="Proteomes" id="UP000324974"/>
    </source>
</evidence>
<protein>
    <submittedName>
        <fullName evidence="4">SDR family NAD(P)-dependent oxidoreductase</fullName>
    </submittedName>
</protein>
<dbReference type="OrthoDB" id="9803333at2"/>
<gene>
    <name evidence="4" type="ORF">PX52LOC_00589</name>
</gene>
<dbReference type="Proteomes" id="UP000324974">
    <property type="component" value="Chromosome"/>
</dbReference>
<proteinExistence type="inferred from homology"/>
<evidence type="ECO:0000256" key="1">
    <source>
        <dbReference type="ARBA" id="ARBA00006484"/>
    </source>
</evidence>
<accession>A0A5C1A3R7</accession>
<organism evidence="4 5">
    <name type="scientific">Limnoglobus roseus</name>
    <dbReference type="NCBI Taxonomy" id="2598579"/>
    <lineage>
        <taxon>Bacteria</taxon>
        <taxon>Pseudomonadati</taxon>
        <taxon>Planctomycetota</taxon>
        <taxon>Planctomycetia</taxon>
        <taxon>Gemmatales</taxon>
        <taxon>Gemmataceae</taxon>
        <taxon>Limnoglobus</taxon>
    </lineage>
</organism>
<sequence length="254" mass="26983">MKLPLFDLTGKVALVTGGNKGLGLAMARGLAEAGADIVIAARTEEQLKSSLDKILLGIHRCGAYFVCDMADREQVKQMAADALAKMGKIDIVINNAGTNHPQPVDEISDDVWDRLIEVNLSSCMAITRALVPQMKERKWGRVIHISSIFGQVSKAGRNVYSATKSALMGFTRASALDLGPFGITVNCLAPGPFLTDLPMSVLSDGEKQAFADHTALGRWAQAQELVGPALMLASDAGSYVTGTTLFVDGGYTAK</sequence>
<dbReference type="RefSeq" id="WP_149108677.1">
    <property type="nucleotide sequence ID" value="NZ_CP042425.1"/>
</dbReference>
<dbReference type="Pfam" id="PF13561">
    <property type="entry name" value="adh_short_C2"/>
    <property type="match status" value="1"/>
</dbReference>
<dbReference type="PANTHER" id="PTHR42760">
    <property type="entry name" value="SHORT-CHAIN DEHYDROGENASES/REDUCTASES FAMILY MEMBER"/>
    <property type="match status" value="1"/>
</dbReference>
<evidence type="ECO:0000256" key="2">
    <source>
        <dbReference type="ARBA" id="ARBA00023002"/>
    </source>
</evidence>
<dbReference type="KEGG" id="lrs:PX52LOC_00589"/>
<dbReference type="SMART" id="SM00822">
    <property type="entry name" value="PKS_KR"/>
    <property type="match status" value="1"/>
</dbReference>
<dbReference type="FunFam" id="3.40.50.720:FF:000084">
    <property type="entry name" value="Short-chain dehydrogenase reductase"/>
    <property type="match status" value="1"/>
</dbReference>
<evidence type="ECO:0000259" key="3">
    <source>
        <dbReference type="SMART" id="SM00822"/>
    </source>
</evidence>
<dbReference type="AlphaFoldDB" id="A0A5C1A3R7"/>
<dbReference type="EMBL" id="CP042425">
    <property type="protein sequence ID" value="QEL13731.1"/>
    <property type="molecule type" value="Genomic_DNA"/>
</dbReference>
<evidence type="ECO:0000313" key="4">
    <source>
        <dbReference type="EMBL" id="QEL13731.1"/>
    </source>
</evidence>
<dbReference type="PRINTS" id="PR00081">
    <property type="entry name" value="GDHRDH"/>
</dbReference>
<keyword evidence="2" id="KW-0560">Oxidoreductase</keyword>
<dbReference type="PANTHER" id="PTHR42760:SF133">
    <property type="entry name" value="3-OXOACYL-[ACYL-CARRIER-PROTEIN] REDUCTASE"/>
    <property type="match status" value="1"/>
</dbReference>
<dbReference type="InterPro" id="IPR057326">
    <property type="entry name" value="KR_dom"/>
</dbReference>
<keyword evidence="5" id="KW-1185">Reference proteome</keyword>
<dbReference type="Gene3D" id="3.40.50.720">
    <property type="entry name" value="NAD(P)-binding Rossmann-like Domain"/>
    <property type="match status" value="1"/>
</dbReference>
<dbReference type="SUPFAM" id="SSF51735">
    <property type="entry name" value="NAD(P)-binding Rossmann-fold domains"/>
    <property type="match status" value="1"/>
</dbReference>
<dbReference type="GO" id="GO:0016616">
    <property type="term" value="F:oxidoreductase activity, acting on the CH-OH group of donors, NAD or NADP as acceptor"/>
    <property type="evidence" value="ECO:0007669"/>
    <property type="project" value="UniProtKB-ARBA"/>
</dbReference>
<comment type="similarity">
    <text evidence="1">Belongs to the short-chain dehydrogenases/reductases (SDR) family.</text>
</comment>
<name>A0A5C1A3R7_9BACT</name>
<reference evidence="5" key="1">
    <citation type="submission" date="2019-08" db="EMBL/GenBank/DDBJ databases">
        <title>Limnoglobus roseus gen. nov., sp. nov., a novel freshwater planctomycete with a giant genome from the family Gemmataceae.</title>
        <authorList>
            <person name="Kulichevskaya I.S."/>
            <person name="Naumoff D.G."/>
            <person name="Miroshnikov K."/>
            <person name="Ivanova A."/>
            <person name="Philippov D.A."/>
            <person name="Hakobyan A."/>
            <person name="Rijpstra I.C."/>
            <person name="Sinninghe Damste J.S."/>
            <person name="Liesack W."/>
            <person name="Dedysh S.N."/>
        </authorList>
    </citation>
    <scope>NUCLEOTIDE SEQUENCE [LARGE SCALE GENOMIC DNA]</scope>
    <source>
        <strain evidence="5">PX52</strain>
    </source>
</reference>